<name>A0A154PDG8_DUFNO</name>
<proteinExistence type="predicted"/>
<feature type="region of interest" description="Disordered" evidence="1">
    <location>
        <begin position="1"/>
        <end position="47"/>
    </location>
</feature>
<feature type="compositionally biased region" description="Polar residues" evidence="1">
    <location>
        <begin position="1"/>
        <end position="15"/>
    </location>
</feature>
<accession>A0A154PDG8</accession>
<dbReference type="EMBL" id="KQ434878">
    <property type="protein sequence ID" value="KZC09892.1"/>
    <property type="molecule type" value="Genomic_DNA"/>
</dbReference>
<evidence type="ECO:0000313" key="3">
    <source>
        <dbReference type="Proteomes" id="UP000076502"/>
    </source>
</evidence>
<keyword evidence="3" id="KW-1185">Reference proteome</keyword>
<dbReference type="Proteomes" id="UP000076502">
    <property type="component" value="Unassembled WGS sequence"/>
</dbReference>
<protein>
    <submittedName>
        <fullName evidence="2">Uncharacterized protein</fullName>
    </submittedName>
</protein>
<feature type="region of interest" description="Disordered" evidence="1">
    <location>
        <begin position="324"/>
        <end position="348"/>
    </location>
</feature>
<dbReference type="AlphaFoldDB" id="A0A154PDG8"/>
<reference evidence="2 3" key="1">
    <citation type="submission" date="2015-07" db="EMBL/GenBank/DDBJ databases">
        <title>The genome of Dufourea novaeangliae.</title>
        <authorList>
            <person name="Pan H."/>
            <person name="Kapheim K."/>
        </authorList>
    </citation>
    <scope>NUCLEOTIDE SEQUENCE [LARGE SCALE GENOMIC DNA]</scope>
    <source>
        <strain evidence="2">0120121106</strain>
        <tissue evidence="2">Whole body</tissue>
    </source>
</reference>
<sequence>MVFNSSQDKTFSSRQNLRDYPINYHTSLNRVKPEPSQDPSRNDQERLDQGRASFRDHYPHNSSVEFRVLRCETHLHGENESSVPTVTDPQCGTYIRTGHARVYTFFTVRRRGQGQTPANGVDSVVSLAGTSHLFSRSGYAVCWGNKAKENHSDDSVACGGMIAGGGHERPRILGVVRGVGTVHGPVGIGCGQRVAGWMGIDQPGGQQDAFAGYLLYPRSTTTTTTTINTRNPTLTHSKTRADKALAIGGFHAAFPPAVPRTLIAVFLPGKASHSLLYPRTDALSTCPDRASVSGLVATTTTTGLGSSLSPEGVCHAARAVPLLATPENSSSGTPPSRHRPGEPPVASTCTRRGYVLRKMSRPERRAYIIDRWLEHHALSPNLLLFDNE</sequence>
<evidence type="ECO:0000256" key="1">
    <source>
        <dbReference type="SAM" id="MobiDB-lite"/>
    </source>
</evidence>
<gene>
    <name evidence="2" type="ORF">WN55_00538</name>
</gene>
<feature type="compositionally biased region" description="Basic and acidic residues" evidence="1">
    <location>
        <begin position="31"/>
        <end position="47"/>
    </location>
</feature>
<evidence type="ECO:0000313" key="2">
    <source>
        <dbReference type="EMBL" id="KZC09892.1"/>
    </source>
</evidence>
<organism evidence="2 3">
    <name type="scientific">Dufourea novaeangliae</name>
    <name type="common">Sweat bee</name>
    <dbReference type="NCBI Taxonomy" id="178035"/>
    <lineage>
        <taxon>Eukaryota</taxon>
        <taxon>Metazoa</taxon>
        <taxon>Ecdysozoa</taxon>
        <taxon>Arthropoda</taxon>
        <taxon>Hexapoda</taxon>
        <taxon>Insecta</taxon>
        <taxon>Pterygota</taxon>
        <taxon>Neoptera</taxon>
        <taxon>Endopterygota</taxon>
        <taxon>Hymenoptera</taxon>
        <taxon>Apocrita</taxon>
        <taxon>Aculeata</taxon>
        <taxon>Apoidea</taxon>
        <taxon>Anthophila</taxon>
        <taxon>Halictidae</taxon>
        <taxon>Rophitinae</taxon>
        <taxon>Dufourea</taxon>
    </lineage>
</organism>